<reference evidence="9" key="1">
    <citation type="journal article" date="2014" name="Front. Microbiol.">
        <title>High frequency of phylogenetically diverse reductive dehalogenase-homologous genes in deep subseafloor sedimentary metagenomes.</title>
        <authorList>
            <person name="Kawai M."/>
            <person name="Futagami T."/>
            <person name="Toyoda A."/>
            <person name="Takaki Y."/>
            <person name="Nishi S."/>
            <person name="Hori S."/>
            <person name="Arai W."/>
            <person name="Tsubouchi T."/>
            <person name="Morono Y."/>
            <person name="Uchiyama I."/>
            <person name="Ito T."/>
            <person name="Fujiyama A."/>
            <person name="Inagaki F."/>
            <person name="Takami H."/>
        </authorList>
    </citation>
    <scope>NUCLEOTIDE SEQUENCE</scope>
    <source>
        <strain evidence="9">Expedition CK06-06</strain>
    </source>
</reference>
<evidence type="ECO:0000259" key="8">
    <source>
        <dbReference type="PROSITE" id="PS50928"/>
    </source>
</evidence>
<dbReference type="PROSITE" id="PS50928">
    <property type="entry name" value="ABC_TM1"/>
    <property type="match status" value="1"/>
</dbReference>
<evidence type="ECO:0000256" key="1">
    <source>
        <dbReference type="ARBA" id="ARBA00004651"/>
    </source>
</evidence>
<dbReference type="InterPro" id="IPR051393">
    <property type="entry name" value="ABC_transporter_permease"/>
</dbReference>
<evidence type="ECO:0000256" key="7">
    <source>
        <dbReference type="SAM" id="Phobius"/>
    </source>
</evidence>
<dbReference type="EMBL" id="BART01012830">
    <property type="protein sequence ID" value="GAG85878.1"/>
    <property type="molecule type" value="Genomic_DNA"/>
</dbReference>
<keyword evidence="2" id="KW-0813">Transport</keyword>
<evidence type="ECO:0000256" key="5">
    <source>
        <dbReference type="ARBA" id="ARBA00022989"/>
    </source>
</evidence>
<sequence length="220" mass="24917">MEVVPYLLPGLLLFAVLVLFPFLFNLYISITRYNIMPGTPNPFVGFTNYLKAFSDTKVGLAFRNTALYSLVTVPGQMVLGILVAVLLNSVTRGKITFRTLYYIPVITSWVVVSLIFKYLFQSGKAGLINFFFLSLFRINPINWLQNTWTANFVIWCPGIWKGIGWVMVVFLAGLQSVPQTLYEAAEIDGAGFWKRFFQITLPLVLPVIFFLVIMLLIGSF</sequence>
<keyword evidence="3" id="KW-1003">Cell membrane</keyword>
<evidence type="ECO:0000313" key="9">
    <source>
        <dbReference type="EMBL" id="GAG85878.1"/>
    </source>
</evidence>
<gene>
    <name evidence="9" type="ORF">S01H4_26558</name>
</gene>
<dbReference type="AlphaFoldDB" id="X1BP70"/>
<dbReference type="GO" id="GO:0005886">
    <property type="term" value="C:plasma membrane"/>
    <property type="evidence" value="ECO:0007669"/>
    <property type="project" value="UniProtKB-SubCell"/>
</dbReference>
<evidence type="ECO:0000256" key="6">
    <source>
        <dbReference type="ARBA" id="ARBA00023136"/>
    </source>
</evidence>
<dbReference type="Pfam" id="PF00528">
    <property type="entry name" value="BPD_transp_1"/>
    <property type="match status" value="1"/>
</dbReference>
<name>X1BP70_9ZZZZ</name>
<dbReference type="InterPro" id="IPR000515">
    <property type="entry name" value="MetI-like"/>
</dbReference>
<dbReference type="InterPro" id="IPR035906">
    <property type="entry name" value="MetI-like_sf"/>
</dbReference>
<keyword evidence="5 7" id="KW-1133">Transmembrane helix</keyword>
<feature type="transmembrane region" description="Helical" evidence="7">
    <location>
        <begin position="195"/>
        <end position="217"/>
    </location>
</feature>
<dbReference type="PANTHER" id="PTHR30193">
    <property type="entry name" value="ABC TRANSPORTER PERMEASE PROTEIN"/>
    <property type="match status" value="1"/>
</dbReference>
<proteinExistence type="predicted"/>
<protein>
    <recommendedName>
        <fullName evidence="8">ABC transmembrane type-1 domain-containing protein</fullName>
    </recommendedName>
</protein>
<feature type="transmembrane region" description="Helical" evidence="7">
    <location>
        <begin position="99"/>
        <end position="120"/>
    </location>
</feature>
<keyword evidence="6 7" id="KW-0472">Membrane</keyword>
<dbReference type="Gene3D" id="1.10.3720.10">
    <property type="entry name" value="MetI-like"/>
    <property type="match status" value="1"/>
</dbReference>
<evidence type="ECO:0000256" key="2">
    <source>
        <dbReference type="ARBA" id="ARBA00022448"/>
    </source>
</evidence>
<feature type="non-terminal residue" evidence="9">
    <location>
        <position position="220"/>
    </location>
</feature>
<dbReference type="PANTHER" id="PTHR30193:SF37">
    <property type="entry name" value="INNER MEMBRANE ABC TRANSPORTER PERMEASE PROTEIN YCJO"/>
    <property type="match status" value="1"/>
</dbReference>
<feature type="domain" description="ABC transmembrane type-1" evidence="8">
    <location>
        <begin position="62"/>
        <end position="220"/>
    </location>
</feature>
<dbReference type="GO" id="GO:0055085">
    <property type="term" value="P:transmembrane transport"/>
    <property type="evidence" value="ECO:0007669"/>
    <property type="project" value="InterPro"/>
</dbReference>
<dbReference type="SUPFAM" id="SSF161098">
    <property type="entry name" value="MetI-like"/>
    <property type="match status" value="1"/>
</dbReference>
<evidence type="ECO:0000256" key="3">
    <source>
        <dbReference type="ARBA" id="ARBA00022475"/>
    </source>
</evidence>
<feature type="transmembrane region" description="Helical" evidence="7">
    <location>
        <begin position="66"/>
        <end position="87"/>
    </location>
</feature>
<keyword evidence="4 7" id="KW-0812">Transmembrane</keyword>
<comment type="subcellular location">
    <subcellularLocation>
        <location evidence="1">Cell membrane</location>
        <topology evidence="1">Multi-pass membrane protein</topology>
    </subcellularLocation>
</comment>
<feature type="transmembrane region" description="Helical" evidence="7">
    <location>
        <begin position="6"/>
        <end position="28"/>
    </location>
</feature>
<comment type="caution">
    <text evidence="9">The sequence shown here is derived from an EMBL/GenBank/DDBJ whole genome shotgun (WGS) entry which is preliminary data.</text>
</comment>
<organism evidence="9">
    <name type="scientific">marine sediment metagenome</name>
    <dbReference type="NCBI Taxonomy" id="412755"/>
    <lineage>
        <taxon>unclassified sequences</taxon>
        <taxon>metagenomes</taxon>
        <taxon>ecological metagenomes</taxon>
    </lineage>
</organism>
<evidence type="ECO:0000256" key="4">
    <source>
        <dbReference type="ARBA" id="ARBA00022692"/>
    </source>
</evidence>
<feature type="transmembrane region" description="Helical" evidence="7">
    <location>
        <begin position="152"/>
        <end position="174"/>
    </location>
</feature>
<dbReference type="CDD" id="cd06261">
    <property type="entry name" value="TM_PBP2"/>
    <property type="match status" value="1"/>
</dbReference>
<accession>X1BP70</accession>